<keyword evidence="7" id="KW-1015">Disulfide bond</keyword>
<proteinExistence type="predicted"/>
<gene>
    <name evidence="13" type="ORF">ACEWY4_007335</name>
</gene>
<feature type="transmembrane region" description="Helical" evidence="11">
    <location>
        <begin position="133"/>
        <end position="154"/>
    </location>
</feature>
<feature type="transmembrane region" description="Helical" evidence="11">
    <location>
        <begin position="236"/>
        <end position="260"/>
    </location>
</feature>
<dbReference type="EMBL" id="JBHFQA010000006">
    <property type="protein sequence ID" value="KAL2098128.1"/>
    <property type="molecule type" value="Genomic_DNA"/>
</dbReference>
<reference evidence="13 14" key="1">
    <citation type="submission" date="2024-09" db="EMBL/GenBank/DDBJ databases">
        <title>A chromosome-level genome assembly of Gray's grenadier anchovy, Coilia grayii.</title>
        <authorList>
            <person name="Fu Z."/>
        </authorList>
    </citation>
    <scope>NUCLEOTIDE SEQUENCE [LARGE SCALE GENOMIC DNA]</scope>
    <source>
        <strain evidence="13">G4</strain>
        <tissue evidence="13">Muscle</tissue>
    </source>
</reference>
<evidence type="ECO:0000256" key="3">
    <source>
        <dbReference type="ARBA" id="ARBA00022692"/>
    </source>
</evidence>
<evidence type="ECO:0000256" key="7">
    <source>
        <dbReference type="ARBA" id="ARBA00023157"/>
    </source>
</evidence>
<dbReference type="GO" id="GO:0005886">
    <property type="term" value="C:plasma membrane"/>
    <property type="evidence" value="ECO:0007669"/>
    <property type="project" value="UniProtKB-SubCell"/>
</dbReference>
<keyword evidence="5" id="KW-0297">G-protein coupled receptor</keyword>
<comment type="subcellular location">
    <subcellularLocation>
        <location evidence="1">Cell membrane</location>
        <topology evidence="1">Multi-pass membrane protein</topology>
    </subcellularLocation>
</comment>
<feature type="transmembrane region" description="Helical" evidence="11">
    <location>
        <begin position="99"/>
        <end position="121"/>
    </location>
</feature>
<evidence type="ECO:0000256" key="8">
    <source>
        <dbReference type="ARBA" id="ARBA00023170"/>
    </source>
</evidence>
<dbReference type="PROSITE" id="PS50262">
    <property type="entry name" value="G_PROTEIN_RECEP_F1_2"/>
    <property type="match status" value="1"/>
</dbReference>
<dbReference type="Pfam" id="PF00001">
    <property type="entry name" value="7tm_1"/>
    <property type="match status" value="1"/>
</dbReference>
<evidence type="ECO:0000256" key="11">
    <source>
        <dbReference type="SAM" id="Phobius"/>
    </source>
</evidence>
<dbReference type="SUPFAM" id="SSF81321">
    <property type="entry name" value="Family A G protein-coupled receptor-like"/>
    <property type="match status" value="1"/>
</dbReference>
<evidence type="ECO:0000256" key="10">
    <source>
        <dbReference type="ARBA" id="ARBA00023224"/>
    </source>
</evidence>
<feature type="transmembrane region" description="Helical" evidence="11">
    <location>
        <begin position="56"/>
        <end position="79"/>
    </location>
</feature>
<dbReference type="InterPro" id="IPR000276">
    <property type="entry name" value="GPCR_Rhodpsn"/>
</dbReference>
<keyword evidence="2" id="KW-1003">Cell membrane</keyword>
<keyword evidence="8" id="KW-0675">Receptor</keyword>
<evidence type="ECO:0000256" key="6">
    <source>
        <dbReference type="ARBA" id="ARBA00023136"/>
    </source>
</evidence>
<accession>A0ABD1KG61</accession>
<dbReference type="PRINTS" id="PR00237">
    <property type="entry name" value="GPCRRHODOPSN"/>
</dbReference>
<feature type="transmembrane region" description="Helical" evidence="11">
    <location>
        <begin position="20"/>
        <end position="44"/>
    </location>
</feature>
<evidence type="ECO:0000259" key="12">
    <source>
        <dbReference type="PROSITE" id="PS50262"/>
    </source>
</evidence>
<keyword evidence="10" id="KW-0807">Transducer</keyword>
<protein>
    <recommendedName>
        <fullName evidence="12">G-protein coupled receptors family 1 profile domain-containing protein</fullName>
    </recommendedName>
</protein>
<feature type="transmembrane region" description="Helical" evidence="11">
    <location>
        <begin position="182"/>
        <end position="208"/>
    </location>
</feature>
<dbReference type="AlphaFoldDB" id="A0ABD1KG61"/>
<dbReference type="Proteomes" id="UP001591681">
    <property type="component" value="Unassembled WGS sequence"/>
</dbReference>
<evidence type="ECO:0000256" key="1">
    <source>
        <dbReference type="ARBA" id="ARBA00004651"/>
    </source>
</evidence>
<dbReference type="GO" id="GO:0004930">
    <property type="term" value="F:G protein-coupled receptor activity"/>
    <property type="evidence" value="ECO:0007669"/>
    <property type="project" value="UniProtKB-KW"/>
</dbReference>
<evidence type="ECO:0000313" key="14">
    <source>
        <dbReference type="Proteomes" id="UP001591681"/>
    </source>
</evidence>
<evidence type="ECO:0000256" key="5">
    <source>
        <dbReference type="ARBA" id="ARBA00023040"/>
    </source>
</evidence>
<evidence type="ECO:0000256" key="9">
    <source>
        <dbReference type="ARBA" id="ARBA00023180"/>
    </source>
</evidence>
<dbReference type="CDD" id="cd14982">
    <property type="entry name" value="7tmA_purinoceptor-like"/>
    <property type="match status" value="1"/>
</dbReference>
<keyword evidence="14" id="KW-1185">Reference proteome</keyword>
<dbReference type="PANTHER" id="PTHR24234:SF6">
    <property type="entry name" value="LYSOPHOSPHATIDIC ACID RECEPTOR 5"/>
    <property type="match status" value="1"/>
</dbReference>
<evidence type="ECO:0000256" key="4">
    <source>
        <dbReference type="ARBA" id="ARBA00022989"/>
    </source>
</evidence>
<comment type="caution">
    <text evidence="13">The sequence shown here is derived from an EMBL/GenBank/DDBJ whole genome shotgun (WGS) entry which is preliminary data.</text>
</comment>
<feature type="domain" description="G-protein coupled receptors family 1 profile" evidence="12">
    <location>
        <begin position="35"/>
        <end position="291"/>
    </location>
</feature>
<name>A0ABD1KG61_9TELE</name>
<evidence type="ECO:0000256" key="2">
    <source>
        <dbReference type="ARBA" id="ARBA00022475"/>
    </source>
</evidence>
<keyword evidence="4 11" id="KW-1133">Transmembrane helix</keyword>
<dbReference type="InterPro" id="IPR017452">
    <property type="entry name" value="GPCR_Rhodpsn_7TM"/>
</dbReference>
<keyword evidence="9" id="KW-0325">Glycoprotein</keyword>
<keyword evidence="3 11" id="KW-0812">Transmembrane</keyword>
<evidence type="ECO:0000313" key="13">
    <source>
        <dbReference type="EMBL" id="KAL2098128.1"/>
    </source>
</evidence>
<dbReference type="Gene3D" id="1.20.1070.10">
    <property type="entry name" value="Rhodopsin 7-helix transmembrane proteins"/>
    <property type="match status" value="1"/>
</dbReference>
<sequence length="316" mass="36025">MADKEMSNSSCSTSHFRYPLFTATYSLVFLVGLPLNVFSLCRLIRRLGLRSVPVIYMVNLALSDLLFILSLPLRIIYFARGKWTFGSVVCMIPGTLFSVNLYSSSFFITFISVDRMLAVVYPLRSRPFRTLSASWAACTAVWAGIIGLSVPVALNHGRNWDANCSVYRCFEHYSEESWHNGFIILCILTLAGICIPFGIILGCTVAIVRKLRDKTQSSSEFTKETGLNRNRIVRLFLANLFIYTVCFIPFHIAFILFGLHKLKLLEYNFFDIQTVTMCLASTNSCLDPLIYYFSSMNIRRKKQLEMSEWRTIQTTG</sequence>
<dbReference type="PRINTS" id="PR01157">
    <property type="entry name" value="P2YPURNOCPTR"/>
</dbReference>
<feature type="transmembrane region" description="Helical" evidence="11">
    <location>
        <begin position="272"/>
        <end position="293"/>
    </location>
</feature>
<organism evidence="13 14">
    <name type="scientific">Coilia grayii</name>
    <name type="common">Gray's grenadier anchovy</name>
    <dbReference type="NCBI Taxonomy" id="363190"/>
    <lineage>
        <taxon>Eukaryota</taxon>
        <taxon>Metazoa</taxon>
        <taxon>Chordata</taxon>
        <taxon>Craniata</taxon>
        <taxon>Vertebrata</taxon>
        <taxon>Euteleostomi</taxon>
        <taxon>Actinopterygii</taxon>
        <taxon>Neopterygii</taxon>
        <taxon>Teleostei</taxon>
        <taxon>Clupei</taxon>
        <taxon>Clupeiformes</taxon>
        <taxon>Clupeoidei</taxon>
        <taxon>Engraulidae</taxon>
        <taxon>Coilinae</taxon>
        <taxon>Coilia</taxon>
    </lineage>
</organism>
<keyword evidence="6 11" id="KW-0472">Membrane</keyword>
<dbReference type="PANTHER" id="PTHR24234">
    <property type="entry name" value="LYSOPHOSPHATIDIC ACID RECEPTOR 5/SPHINGOSYLPHOSPHORYLCHOLINE RECEPTOR"/>
    <property type="match status" value="1"/>
</dbReference>